<sequence>METMDFNDLYLFVGPPMTRGPPQVPLLPSLLPPPPPPAPSIPLLPPMLPRPPTSYSKKTQKQNMRLKPYHRLKPNQRNTDTQIRPQMKPIEPCEGNEREMQMMMSELELEYRTAKRDWPSTTIDTRSLNTFGDPQATWTTVLEMCPQFFAVDPIGGGEYF</sequence>
<dbReference type="OrthoDB" id="164461at2759"/>
<feature type="compositionally biased region" description="Polar residues" evidence="1">
    <location>
        <begin position="53"/>
        <end position="63"/>
    </location>
</feature>
<reference evidence="2 3" key="1">
    <citation type="submission" date="2015-11" db="EMBL/GenBank/DDBJ databases">
        <title>Genomes and virulence difference between two physiological races of Phytophthora nicotianae.</title>
        <authorList>
            <person name="Liu H."/>
            <person name="Ma X."/>
            <person name="Yu H."/>
            <person name="Fang D."/>
            <person name="Li Y."/>
            <person name="Wang X."/>
            <person name="Wang W."/>
            <person name="Dong Y."/>
            <person name="Xiao B."/>
        </authorList>
    </citation>
    <scope>NUCLEOTIDE SEQUENCE [LARGE SCALE GENOMIC DNA]</scope>
    <source>
        <strain evidence="3">race 0</strain>
    </source>
</reference>
<feature type="compositionally biased region" description="Polar residues" evidence="1">
    <location>
        <begin position="75"/>
        <end position="84"/>
    </location>
</feature>
<comment type="caution">
    <text evidence="2">The sequence shown here is derived from an EMBL/GenBank/DDBJ whole genome shotgun (WGS) entry which is preliminary data.</text>
</comment>
<dbReference type="Proteomes" id="UP000052943">
    <property type="component" value="Unassembled WGS sequence"/>
</dbReference>
<evidence type="ECO:0000313" key="3">
    <source>
        <dbReference type="Proteomes" id="UP000052943"/>
    </source>
</evidence>
<protein>
    <submittedName>
        <fullName evidence="2">Uncharacterized protein</fullName>
    </submittedName>
</protein>
<name>A0A0W8C9X3_PHYNI</name>
<proteinExistence type="predicted"/>
<feature type="region of interest" description="Disordered" evidence="1">
    <location>
        <begin position="31"/>
        <end position="91"/>
    </location>
</feature>
<gene>
    <name evidence="2" type="ORF">AM587_10015043</name>
</gene>
<feature type="compositionally biased region" description="Pro residues" evidence="1">
    <location>
        <begin position="31"/>
        <end position="52"/>
    </location>
</feature>
<dbReference type="EMBL" id="LNFO01004498">
    <property type="protein sequence ID" value="KUF80889.1"/>
    <property type="molecule type" value="Genomic_DNA"/>
</dbReference>
<dbReference type="AlphaFoldDB" id="A0A0W8C9X3"/>
<evidence type="ECO:0000256" key="1">
    <source>
        <dbReference type="SAM" id="MobiDB-lite"/>
    </source>
</evidence>
<accession>A0A0W8C9X3</accession>
<evidence type="ECO:0000313" key="2">
    <source>
        <dbReference type="EMBL" id="KUF80889.1"/>
    </source>
</evidence>
<organism evidence="2 3">
    <name type="scientific">Phytophthora nicotianae</name>
    <name type="common">Potato buckeye rot agent</name>
    <name type="synonym">Phytophthora parasitica</name>
    <dbReference type="NCBI Taxonomy" id="4792"/>
    <lineage>
        <taxon>Eukaryota</taxon>
        <taxon>Sar</taxon>
        <taxon>Stramenopiles</taxon>
        <taxon>Oomycota</taxon>
        <taxon>Peronosporomycetes</taxon>
        <taxon>Peronosporales</taxon>
        <taxon>Peronosporaceae</taxon>
        <taxon>Phytophthora</taxon>
    </lineage>
</organism>